<keyword evidence="1" id="KW-0436">Ligase</keyword>
<comment type="caution">
    <text evidence="1">The sequence shown here is derived from an EMBL/GenBank/DDBJ whole genome shotgun (WGS) entry which is preliminary data.</text>
</comment>
<proteinExistence type="predicted"/>
<evidence type="ECO:0000313" key="1">
    <source>
        <dbReference type="EMBL" id="RRH79887.1"/>
    </source>
</evidence>
<dbReference type="SUPFAM" id="SSF55144">
    <property type="entry name" value="LigT-like"/>
    <property type="match status" value="1"/>
</dbReference>
<dbReference type="RefSeq" id="WP_124962201.1">
    <property type="nucleotide sequence ID" value="NZ_RQXU01000045.1"/>
</dbReference>
<evidence type="ECO:0000313" key="4">
    <source>
        <dbReference type="Proteomes" id="UP000271590"/>
    </source>
</evidence>
<dbReference type="Pfam" id="PF13563">
    <property type="entry name" value="2_5_RNA_ligase2"/>
    <property type="match status" value="1"/>
</dbReference>
<dbReference type="EMBL" id="RXFQ01000014">
    <property type="protein sequence ID" value="RSZ32075.1"/>
    <property type="molecule type" value="Genomic_DNA"/>
</dbReference>
<evidence type="ECO:0000313" key="2">
    <source>
        <dbReference type="EMBL" id="RSZ32075.1"/>
    </source>
</evidence>
<protein>
    <submittedName>
        <fullName evidence="1">2'-5' RNA ligase family protein</fullName>
    </submittedName>
</protein>
<dbReference type="EMBL" id="RQXU01000045">
    <property type="protein sequence ID" value="RRH79887.1"/>
    <property type="molecule type" value="Genomic_DNA"/>
</dbReference>
<sequence length="180" mass="19425">MAISAFAVKVPSAEPLIGDLRQRFDATTKLGVPAHITVLVPFMDPRHITPAVLDRAQHALNRVAAFSFSLGRVARFPATAYLAPEPPEPFIAMTQALVDVFPDFQPYGGEHQGVVPHLTVAHGNSSEADAAAAELQERLDAFGGIHADCASVVLIENSTGRWEELHVFHLARADTLARDD</sequence>
<accession>A0A3P3E089</accession>
<dbReference type="Proteomes" id="UP000271590">
    <property type="component" value="Unassembled WGS sequence"/>
</dbReference>
<keyword evidence="3" id="KW-1185">Reference proteome</keyword>
<dbReference type="GO" id="GO:0016874">
    <property type="term" value="F:ligase activity"/>
    <property type="evidence" value="ECO:0007669"/>
    <property type="project" value="UniProtKB-KW"/>
</dbReference>
<name>A0A3P3E089_9BURK</name>
<organism evidence="1 4">
    <name type="scientific">Variovorax beijingensis</name>
    <dbReference type="NCBI Taxonomy" id="2496117"/>
    <lineage>
        <taxon>Bacteria</taxon>
        <taxon>Pseudomonadati</taxon>
        <taxon>Pseudomonadota</taxon>
        <taxon>Betaproteobacteria</taxon>
        <taxon>Burkholderiales</taxon>
        <taxon>Comamonadaceae</taxon>
        <taxon>Variovorax</taxon>
    </lineage>
</organism>
<dbReference type="AlphaFoldDB" id="A0A3P3E089"/>
<gene>
    <name evidence="1" type="ORF">EH244_31430</name>
    <name evidence="2" type="ORF">EJO66_22825</name>
</gene>
<evidence type="ECO:0000313" key="3">
    <source>
        <dbReference type="Proteomes" id="UP000271137"/>
    </source>
</evidence>
<dbReference type="InterPro" id="IPR009097">
    <property type="entry name" value="Cyclic_Pdiesterase"/>
</dbReference>
<dbReference type="Proteomes" id="UP000271137">
    <property type="component" value="Unassembled WGS sequence"/>
</dbReference>
<reference evidence="2 3" key="2">
    <citation type="submission" date="2018-12" db="EMBL/GenBank/DDBJ databases">
        <title>The genome sequences of strain 502.</title>
        <authorList>
            <person name="Gao J."/>
            <person name="Sun J."/>
        </authorList>
    </citation>
    <scope>NUCLEOTIDE SEQUENCE [LARGE SCALE GENOMIC DNA]</scope>
    <source>
        <strain evidence="2 3">502</strain>
    </source>
</reference>
<dbReference type="Gene3D" id="3.90.1140.10">
    <property type="entry name" value="Cyclic phosphodiesterase"/>
    <property type="match status" value="1"/>
</dbReference>
<reference evidence="1 4" key="1">
    <citation type="submission" date="2018-11" db="EMBL/GenBank/DDBJ databases">
        <title>The genome of Variovorax sp T529.</title>
        <authorList>
            <person name="Gao J."/>
        </authorList>
    </citation>
    <scope>NUCLEOTIDE SEQUENCE [LARGE SCALE GENOMIC DNA]</scope>
    <source>
        <strain evidence="1 4">T529</strain>
    </source>
</reference>